<dbReference type="InterPro" id="IPR017871">
    <property type="entry name" value="ABC_transporter-like_CS"/>
</dbReference>
<protein>
    <submittedName>
        <fullName evidence="6">Iron ABC transporter ATP-binding protein</fullName>
    </submittedName>
</protein>
<dbReference type="PANTHER" id="PTHR42794:SF1">
    <property type="entry name" value="HEMIN IMPORT ATP-BINDING PROTEIN HMUV"/>
    <property type="match status" value="1"/>
</dbReference>
<dbReference type="CDD" id="cd03214">
    <property type="entry name" value="ABC_Iron-Siderophores_B12_Hemin"/>
    <property type="match status" value="1"/>
</dbReference>
<feature type="domain" description="ABC transporter" evidence="5">
    <location>
        <begin position="11"/>
        <end position="248"/>
    </location>
</feature>
<dbReference type="InterPro" id="IPR027417">
    <property type="entry name" value="P-loop_NTPase"/>
</dbReference>
<accession>A0A8J3I7X3</accession>
<gene>
    <name evidence="6" type="ORF">KSX_84340</name>
</gene>
<dbReference type="InterPro" id="IPR003439">
    <property type="entry name" value="ABC_transporter-like_ATP-bd"/>
</dbReference>
<evidence type="ECO:0000256" key="1">
    <source>
        <dbReference type="ARBA" id="ARBA00022448"/>
    </source>
</evidence>
<dbReference type="GO" id="GO:0005524">
    <property type="term" value="F:ATP binding"/>
    <property type="evidence" value="ECO:0007669"/>
    <property type="project" value="UniProtKB-KW"/>
</dbReference>
<dbReference type="Proteomes" id="UP000612362">
    <property type="component" value="Unassembled WGS sequence"/>
</dbReference>
<name>A0A8J3I7X3_9CHLR</name>
<organism evidence="6 7">
    <name type="scientific">Ktedonospora formicarum</name>
    <dbReference type="NCBI Taxonomy" id="2778364"/>
    <lineage>
        <taxon>Bacteria</taxon>
        <taxon>Bacillati</taxon>
        <taxon>Chloroflexota</taxon>
        <taxon>Ktedonobacteria</taxon>
        <taxon>Ktedonobacterales</taxon>
        <taxon>Ktedonobacteraceae</taxon>
        <taxon>Ktedonospora</taxon>
    </lineage>
</organism>
<evidence type="ECO:0000313" key="7">
    <source>
        <dbReference type="Proteomes" id="UP000612362"/>
    </source>
</evidence>
<sequence length="453" mass="48977">MVAASVPIEQLVGQHITFGYNEQTLLFDVSLRVQAGEMVALLGPNGSGKTTLLRLLSGVLRPRQGTILLEGRDLRSWGRRGIARRIAVVPQDLHTPFQFTVEHMVGMGRAPFQSSFLGAPSKEDDVMVAEAMEEAGVASLAGRVFNELSGGERQRVMIAMALAQQPAILLLDEPTSHLDIKYQIETLELVRHLNQRRATTVIAAIHDLNLAARYFPRLILFQRGIVADAGPAEVLDSALLKKVYGVDVQVGIMRGSVHLSILPPAENTRAEPHEVEQHPHIHVLAGGGSGEVLMRALADERYAFSAGALNIGDSDHTLALRLADDVITEQPYAPISPGALEHVRERFRHTGILILCPMPIGPGNVPLLREALAARRKGLTILLLDAPKGSVSVCLDGKKNSSEVVARDYTGGEGTQILTELVGAGAISFASVQEVLEWLRQHAPNNVVVRPPA</sequence>
<proteinExistence type="predicted"/>
<evidence type="ECO:0000256" key="2">
    <source>
        <dbReference type="ARBA" id="ARBA00022741"/>
    </source>
</evidence>
<evidence type="ECO:0000313" key="6">
    <source>
        <dbReference type="EMBL" id="GHO50271.1"/>
    </source>
</evidence>
<keyword evidence="2" id="KW-0547">Nucleotide-binding</keyword>
<evidence type="ECO:0000259" key="5">
    <source>
        <dbReference type="PROSITE" id="PS50893"/>
    </source>
</evidence>
<dbReference type="AlphaFoldDB" id="A0A8J3I7X3"/>
<dbReference type="PANTHER" id="PTHR42794">
    <property type="entry name" value="HEMIN IMPORT ATP-BINDING PROTEIN HMUV"/>
    <property type="match status" value="1"/>
</dbReference>
<keyword evidence="7" id="KW-1185">Reference proteome</keyword>
<keyword evidence="3 6" id="KW-0067">ATP-binding</keyword>
<keyword evidence="1" id="KW-0813">Transport</keyword>
<dbReference type="PROSITE" id="PS50893">
    <property type="entry name" value="ABC_TRANSPORTER_2"/>
    <property type="match status" value="1"/>
</dbReference>
<dbReference type="SMART" id="SM00382">
    <property type="entry name" value="AAA"/>
    <property type="match status" value="1"/>
</dbReference>
<dbReference type="FunFam" id="3.40.50.300:FF:000134">
    <property type="entry name" value="Iron-enterobactin ABC transporter ATP-binding protein"/>
    <property type="match status" value="1"/>
</dbReference>
<dbReference type="PROSITE" id="PS00211">
    <property type="entry name" value="ABC_TRANSPORTER_1"/>
    <property type="match status" value="1"/>
</dbReference>
<dbReference type="Gene3D" id="3.40.50.300">
    <property type="entry name" value="P-loop containing nucleotide triphosphate hydrolases"/>
    <property type="match status" value="1"/>
</dbReference>
<dbReference type="SUPFAM" id="SSF52540">
    <property type="entry name" value="P-loop containing nucleoside triphosphate hydrolases"/>
    <property type="match status" value="1"/>
</dbReference>
<dbReference type="InterPro" id="IPR003593">
    <property type="entry name" value="AAA+_ATPase"/>
</dbReference>
<comment type="caution">
    <text evidence="6">The sequence shown here is derived from an EMBL/GenBank/DDBJ whole genome shotgun (WGS) entry which is preliminary data.</text>
</comment>
<evidence type="ECO:0000256" key="3">
    <source>
        <dbReference type="ARBA" id="ARBA00022840"/>
    </source>
</evidence>
<dbReference type="Pfam" id="PF00005">
    <property type="entry name" value="ABC_tran"/>
    <property type="match status" value="1"/>
</dbReference>
<dbReference type="RefSeq" id="WP_220199319.1">
    <property type="nucleotide sequence ID" value="NZ_BNJF01000007.1"/>
</dbReference>
<evidence type="ECO:0000256" key="4">
    <source>
        <dbReference type="ARBA" id="ARBA00022967"/>
    </source>
</evidence>
<keyword evidence="4" id="KW-1278">Translocase</keyword>
<dbReference type="GO" id="GO:0016887">
    <property type="term" value="F:ATP hydrolysis activity"/>
    <property type="evidence" value="ECO:0007669"/>
    <property type="project" value="InterPro"/>
</dbReference>
<reference evidence="6" key="1">
    <citation type="submission" date="2020-10" db="EMBL/GenBank/DDBJ databases">
        <title>Taxonomic study of unclassified bacteria belonging to the class Ktedonobacteria.</title>
        <authorList>
            <person name="Yabe S."/>
            <person name="Wang C.M."/>
            <person name="Zheng Y."/>
            <person name="Sakai Y."/>
            <person name="Cavaletti L."/>
            <person name="Monciardini P."/>
            <person name="Donadio S."/>
        </authorList>
    </citation>
    <scope>NUCLEOTIDE SEQUENCE</scope>
    <source>
        <strain evidence="6">SOSP1-1</strain>
    </source>
</reference>
<dbReference type="EMBL" id="BNJF01000007">
    <property type="protein sequence ID" value="GHO50271.1"/>
    <property type="molecule type" value="Genomic_DNA"/>
</dbReference>